<feature type="region of interest" description="Disordered" evidence="4">
    <location>
        <begin position="461"/>
        <end position="494"/>
    </location>
</feature>
<evidence type="ECO:0000256" key="2">
    <source>
        <dbReference type="ARBA" id="ARBA00022525"/>
    </source>
</evidence>
<evidence type="ECO:0000313" key="8">
    <source>
        <dbReference type="EMBL" id="QUF01765.1"/>
    </source>
</evidence>
<evidence type="ECO:0000259" key="7">
    <source>
        <dbReference type="Pfam" id="PF17210"/>
    </source>
</evidence>
<dbReference type="GO" id="GO:0005975">
    <property type="term" value="P:carbohydrate metabolic process"/>
    <property type="evidence" value="ECO:0007669"/>
    <property type="project" value="UniProtKB-ARBA"/>
</dbReference>
<comment type="subcellular location">
    <subcellularLocation>
        <location evidence="1">Secreted</location>
    </subcellularLocation>
</comment>
<feature type="compositionally biased region" description="Low complexity" evidence="4">
    <location>
        <begin position="470"/>
        <end position="483"/>
    </location>
</feature>
<organism evidence="8 9">
    <name type="scientific">Actinosynnema pretiosum subsp. pretiosum</name>
    <dbReference type="NCBI Taxonomy" id="103721"/>
    <lineage>
        <taxon>Bacteria</taxon>
        <taxon>Bacillati</taxon>
        <taxon>Actinomycetota</taxon>
        <taxon>Actinomycetes</taxon>
        <taxon>Pseudonocardiales</taxon>
        <taxon>Pseudonocardiaceae</taxon>
        <taxon>Actinosynnema</taxon>
    </lineage>
</organism>
<feature type="domain" description="SD-repeat containing protein B" evidence="7">
    <location>
        <begin position="280"/>
        <end position="343"/>
    </location>
</feature>
<protein>
    <recommendedName>
        <fullName evidence="7">SD-repeat containing protein B domain-containing protein</fullName>
    </recommendedName>
</protein>
<dbReference type="Gene3D" id="2.60.40.10">
    <property type="entry name" value="Immunoglobulins"/>
    <property type="match status" value="1"/>
</dbReference>
<dbReference type="EMBL" id="CP073249">
    <property type="protein sequence ID" value="QUF01765.1"/>
    <property type="molecule type" value="Genomic_DNA"/>
</dbReference>
<keyword evidence="2" id="KW-0964">Secreted</keyword>
<dbReference type="GO" id="GO:0005576">
    <property type="term" value="C:extracellular region"/>
    <property type="evidence" value="ECO:0007669"/>
    <property type="project" value="UniProtKB-SubCell"/>
</dbReference>
<keyword evidence="3 6" id="KW-0732">Signal</keyword>
<feature type="chain" id="PRO_5041270755" description="SD-repeat containing protein B domain-containing protein" evidence="6">
    <location>
        <begin position="34"/>
        <end position="494"/>
    </location>
</feature>
<evidence type="ECO:0000256" key="4">
    <source>
        <dbReference type="SAM" id="MobiDB-lite"/>
    </source>
</evidence>
<feature type="region of interest" description="Disordered" evidence="4">
    <location>
        <begin position="370"/>
        <end position="432"/>
    </location>
</feature>
<feature type="compositionally biased region" description="Low complexity" evidence="4">
    <location>
        <begin position="381"/>
        <end position="432"/>
    </location>
</feature>
<keyword evidence="5" id="KW-0472">Membrane</keyword>
<name>A0AA45L2S3_9PSEU</name>
<dbReference type="InterPro" id="IPR013783">
    <property type="entry name" value="Ig-like_fold"/>
</dbReference>
<reference evidence="8" key="1">
    <citation type="submission" date="2021-04" db="EMBL/GenBank/DDBJ databases">
        <title>Genomic sequence of Actinosynnema pretiosum subsp. pretiosum ATCC 31280 (C-14919).</title>
        <authorList>
            <person name="Bai L."/>
            <person name="Wang X."/>
            <person name="Xiao Y."/>
        </authorList>
    </citation>
    <scope>NUCLEOTIDE SEQUENCE</scope>
    <source>
        <strain evidence="8">ATCC 31280</strain>
    </source>
</reference>
<sequence length="494" mass="49490">MRHWRSALSRKSFPLVVVVVALAASTPALTASAAPSDCPAGTEGVPITWDEPGLEWPANVVDAQVEDVGGTDLDVAVVLSDPASRNADDSNPLADFAAARPADLPGWAAIPRTGTLSSYGPGYLTAGMNSLAVGDTVSYTVRFTRPVVVPDFTVGGIDHTGLGTVPARDPWHSHQDEVVVTAVRAGTAVATSGTGTGLGGPYALGVDGTLPPGDPRATLVRGTAEPVTALRLDLSNGPDDEAAELADPRATVLPQPANSVADAVTVRVAGFTACLGTGAITSSVYADADRDGVRDPGEAGVAGAALELRDPQGSVLATTTADASGGYAFDRLPPMAWTVRLVSATPPATYTGPTSRTVALTPGEQATAAGDFAFQPPAPQPAATTTTAPPTTTAGPISSSPTTTAPIAPTTTAPAAGPITARPAPPSAQAQALASTGADVRALAPLGALLVALGGLAVGASRRRARRAPGRAPVRPARTAPGGLAVSATRRRTR</sequence>
<dbReference type="AlphaFoldDB" id="A0AA45L2S3"/>
<evidence type="ECO:0000256" key="1">
    <source>
        <dbReference type="ARBA" id="ARBA00004613"/>
    </source>
</evidence>
<proteinExistence type="predicted"/>
<feature type="transmembrane region" description="Helical" evidence="5">
    <location>
        <begin position="442"/>
        <end position="461"/>
    </location>
</feature>
<evidence type="ECO:0000313" key="9">
    <source>
        <dbReference type="Proteomes" id="UP000677152"/>
    </source>
</evidence>
<dbReference type="Pfam" id="PF17210">
    <property type="entry name" value="SdrD_B"/>
    <property type="match status" value="1"/>
</dbReference>
<dbReference type="InterPro" id="IPR033764">
    <property type="entry name" value="Sdr_B"/>
</dbReference>
<keyword evidence="5" id="KW-0812">Transmembrane</keyword>
<evidence type="ECO:0000256" key="3">
    <source>
        <dbReference type="ARBA" id="ARBA00022729"/>
    </source>
</evidence>
<evidence type="ECO:0000256" key="6">
    <source>
        <dbReference type="SAM" id="SignalP"/>
    </source>
</evidence>
<dbReference type="Proteomes" id="UP000677152">
    <property type="component" value="Chromosome"/>
</dbReference>
<gene>
    <name evidence="8" type="ORF">KCV87_19660</name>
</gene>
<accession>A0AA45L2S3</accession>
<dbReference type="SUPFAM" id="SSF117074">
    <property type="entry name" value="Hypothetical protein PA1324"/>
    <property type="match status" value="1"/>
</dbReference>
<feature type="signal peptide" evidence="6">
    <location>
        <begin position="1"/>
        <end position="33"/>
    </location>
</feature>
<keyword evidence="5" id="KW-1133">Transmembrane helix</keyword>
<evidence type="ECO:0000256" key="5">
    <source>
        <dbReference type="SAM" id="Phobius"/>
    </source>
</evidence>